<dbReference type="EMBL" id="LN835304">
    <property type="protein sequence ID" value="CRH00057.1"/>
    <property type="molecule type" value="Genomic_DNA"/>
</dbReference>
<dbReference type="AlphaFoldDB" id="A0A1J1H5U4"/>
<dbReference type="Proteomes" id="UP000220158">
    <property type="component" value="Chromosome 9"/>
</dbReference>
<proteinExistence type="predicted"/>
<accession>A0A1J1H5U4</accession>
<protein>
    <submittedName>
        <fullName evidence="2">Uncharacterized protein</fullName>
    </submittedName>
</protein>
<feature type="chain" id="PRO_5012453010" evidence="1">
    <location>
        <begin position="24"/>
        <end position="248"/>
    </location>
</feature>
<keyword evidence="1" id="KW-0732">Signal</keyword>
<dbReference type="OMA" id="FLGGPCI"/>
<dbReference type="PANTHER" id="PTHR39767:SF2">
    <property type="entry name" value="CHROMOSOME UNDETERMINED SCAFFOLD_1, WHOLE GENOME SHOTGUN SEQUENCE"/>
    <property type="match status" value="1"/>
</dbReference>
<reference evidence="2 3" key="1">
    <citation type="submission" date="2015-04" db="EMBL/GenBank/DDBJ databases">
        <authorList>
            <consortium name="Pathogen Informatics"/>
        </authorList>
    </citation>
    <scope>NUCLEOTIDE SEQUENCE [LARGE SCALE GENOMIC DNA]</scope>
    <source>
        <strain evidence="2 3">SGS1</strain>
    </source>
</reference>
<dbReference type="VEuPathDB" id="PlasmoDB:PRELSG_0915700"/>
<name>A0A1J1H5U4_PLARL</name>
<gene>
    <name evidence="2" type="ORF">PRELSG_0915700</name>
</gene>
<dbReference type="KEGG" id="prel:PRELSG_0915700"/>
<organism evidence="2 3">
    <name type="scientific">Plasmodium relictum</name>
    <dbReference type="NCBI Taxonomy" id="85471"/>
    <lineage>
        <taxon>Eukaryota</taxon>
        <taxon>Sar</taxon>
        <taxon>Alveolata</taxon>
        <taxon>Apicomplexa</taxon>
        <taxon>Aconoidasida</taxon>
        <taxon>Haemosporida</taxon>
        <taxon>Plasmodiidae</taxon>
        <taxon>Plasmodium</taxon>
        <taxon>Plasmodium (Haemamoeba)</taxon>
    </lineage>
</organism>
<evidence type="ECO:0000313" key="3">
    <source>
        <dbReference type="Proteomes" id="UP000220158"/>
    </source>
</evidence>
<dbReference type="RefSeq" id="XP_028533062.1">
    <property type="nucleotide sequence ID" value="XM_028676588.1"/>
</dbReference>
<dbReference type="PANTHER" id="PTHR39767">
    <property type="entry name" value="CALCIUM/CALMODULIN-BINDING MEMBRANE PROTEIN PCM4-RELATED"/>
    <property type="match status" value="1"/>
</dbReference>
<keyword evidence="3" id="KW-1185">Reference proteome</keyword>
<sequence length="248" mass="28903">MNKFFHILLFLEILLIFVNYINANYNIKTKKLIFESKSKQCKKSIYFYCEKESFFISSKDNVYVEIQDDKTIINSLNIYGKLHTNDLLFFENKQWKLFHLNTFDINDNSWKPSEFSTCHNSPDTFLGGPCKFGATEAYTQISNLPKHNVLNIKLRVHFFDKWDNDSLFLQVDNKTIWTQSHESCPEEKCLSGIDVCGQNHPDRLSVPVDVQFQHSSDTLTILIGSTLKKATDSCVTSWGIDDFIIYYK</sequence>
<dbReference type="OrthoDB" id="282383at2759"/>
<evidence type="ECO:0000313" key="2">
    <source>
        <dbReference type="EMBL" id="CRH00057.1"/>
    </source>
</evidence>
<evidence type="ECO:0000256" key="1">
    <source>
        <dbReference type="SAM" id="SignalP"/>
    </source>
</evidence>
<dbReference type="GeneID" id="39736169"/>
<feature type="signal peptide" evidence="1">
    <location>
        <begin position="1"/>
        <end position="23"/>
    </location>
</feature>